<protein>
    <submittedName>
        <fullName evidence="3">Putative glycosyl transferase</fullName>
    </submittedName>
</protein>
<dbReference type="PANTHER" id="PTHR11927">
    <property type="entry name" value="GALACTOSIDE 2-L-FUCOSYLTRANSFERASE"/>
    <property type="match status" value="1"/>
</dbReference>
<evidence type="ECO:0000313" key="3">
    <source>
        <dbReference type="EMBL" id="CNF65331.1"/>
    </source>
</evidence>
<dbReference type="Proteomes" id="UP000038750">
    <property type="component" value="Unassembled WGS sequence"/>
</dbReference>
<dbReference type="Gene3D" id="3.40.50.11350">
    <property type="match status" value="1"/>
</dbReference>
<name>A0A0T9M6I0_YERIN</name>
<dbReference type="GO" id="GO:0005975">
    <property type="term" value="P:carbohydrate metabolic process"/>
    <property type="evidence" value="ECO:0007669"/>
    <property type="project" value="InterPro"/>
</dbReference>
<accession>A0A0T9M6I0</accession>
<keyword evidence="1" id="KW-0328">Glycosyltransferase</keyword>
<dbReference type="EMBL" id="CPZJ01000006">
    <property type="protein sequence ID" value="CNF65331.1"/>
    <property type="molecule type" value="Genomic_DNA"/>
</dbReference>
<evidence type="ECO:0000313" key="4">
    <source>
        <dbReference type="Proteomes" id="UP000038750"/>
    </source>
</evidence>
<dbReference type="GO" id="GO:0008107">
    <property type="term" value="F:galactoside 2-alpha-L-fucosyltransferase activity"/>
    <property type="evidence" value="ECO:0007669"/>
    <property type="project" value="InterPro"/>
</dbReference>
<keyword evidence="2 3" id="KW-0808">Transferase</keyword>
<dbReference type="PANTHER" id="PTHR11927:SF9">
    <property type="entry name" value="L-FUCOSYLTRANSFERASE"/>
    <property type="match status" value="1"/>
</dbReference>
<organism evidence="3 4">
    <name type="scientific">Yersinia intermedia</name>
    <dbReference type="NCBI Taxonomy" id="631"/>
    <lineage>
        <taxon>Bacteria</taxon>
        <taxon>Pseudomonadati</taxon>
        <taxon>Pseudomonadota</taxon>
        <taxon>Gammaproteobacteria</taxon>
        <taxon>Enterobacterales</taxon>
        <taxon>Yersiniaceae</taxon>
        <taxon>Yersinia</taxon>
    </lineage>
</organism>
<evidence type="ECO:0000256" key="1">
    <source>
        <dbReference type="ARBA" id="ARBA00022676"/>
    </source>
</evidence>
<dbReference type="CDD" id="cd11301">
    <property type="entry name" value="Fut1_Fut2_like"/>
    <property type="match status" value="1"/>
</dbReference>
<sequence length="221" mass="26407">MFPFWLSKLAWKNNFLVKMYKRYFIEGSEVIRKINNDVVLIGYWQNVEYFKEYHKDFISMFKPKFLSLNAIEQYQKIKFKNSVCMHVRRGDYINNPVALNIHGVCSLDYYKNAIDYISEKTKDAVYFIFSDDVEWCKENAHLIFNANSKYNFINGNSQEIDLWLMSKCKHHIIANSTFSWWGAWLAQSHEQIVVVPEPWFDADIGIKSPSLNSWKKYNKYK</sequence>
<dbReference type="InterPro" id="IPR002516">
    <property type="entry name" value="Glyco_trans_11"/>
</dbReference>
<reference evidence="3 4" key="1">
    <citation type="submission" date="2015-03" db="EMBL/GenBank/DDBJ databases">
        <authorList>
            <person name="Murphy D."/>
        </authorList>
    </citation>
    <scope>NUCLEOTIDE SEQUENCE [LARGE SCALE GENOMIC DNA]</scope>
    <source>
        <strain evidence="3 4">BR165/97</strain>
    </source>
</reference>
<evidence type="ECO:0000256" key="2">
    <source>
        <dbReference type="ARBA" id="ARBA00022679"/>
    </source>
</evidence>
<dbReference type="GO" id="GO:0016020">
    <property type="term" value="C:membrane"/>
    <property type="evidence" value="ECO:0007669"/>
    <property type="project" value="InterPro"/>
</dbReference>
<gene>
    <name evidence="3" type="primary">wbcH</name>
    <name evidence="3" type="ORF">ERS008530_01746</name>
</gene>
<dbReference type="AlphaFoldDB" id="A0A0T9M6I0"/>
<dbReference type="Pfam" id="PF01531">
    <property type="entry name" value="Glyco_transf_11"/>
    <property type="match status" value="1"/>
</dbReference>
<proteinExistence type="predicted"/>